<reference evidence="4 5" key="1">
    <citation type="submission" date="2020-08" db="EMBL/GenBank/DDBJ databases">
        <authorList>
            <person name="Newling K."/>
            <person name="Davey J."/>
            <person name="Forrester S."/>
        </authorList>
    </citation>
    <scope>NUCLEOTIDE SEQUENCE [LARGE SCALE GENOMIC DNA]</scope>
    <source>
        <strain evidence="5">Crithidia deanei Carvalho (ATCC PRA-265)</strain>
    </source>
</reference>
<dbReference type="Pfam" id="PF03571">
    <property type="entry name" value="Peptidase_M49"/>
    <property type="match status" value="1"/>
</dbReference>
<feature type="transmembrane region" description="Helical" evidence="3">
    <location>
        <begin position="12"/>
        <end position="34"/>
    </location>
</feature>
<keyword evidence="2" id="KW-0378">Hydrolase</keyword>
<organism evidence="4 5">
    <name type="scientific">Angomonas deanei</name>
    <dbReference type="NCBI Taxonomy" id="59799"/>
    <lineage>
        <taxon>Eukaryota</taxon>
        <taxon>Discoba</taxon>
        <taxon>Euglenozoa</taxon>
        <taxon>Kinetoplastea</taxon>
        <taxon>Metakinetoplastina</taxon>
        <taxon>Trypanosomatida</taxon>
        <taxon>Trypanosomatidae</taxon>
        <taxon>Strigomonadinae</taxon>
        <taxon>Angomonas</taxon>
    </lineage>
</organism>
<dbReference type="AlphaFoldDB" id="A0A7G2CTP2"/>
<dbReference type="PANTHER" id="PTHR23422">
    <property type="entry name" value="DIPEPTIDYL PEPTIDASE III-RELATED"/>
    <property type="match status" value="1"/>
</dbReference>
<gene>
    <name evidence="4" type="ORF">ADEAN_000997500</name>
</gene>
<keyword evidence="3" id="KW-0812">Transmembrane</keyword>
<keyword evidence="3" id="KW-0472">Membrane</keyword>
<dbReference type="Proteomes" id="UP000515908">
    <property type="component" value="Chromosome 26"/>
</dbReference>
<proteinExistence type="predicted"/>
<dbReference type="VEuPathDB" id="TriTrypDB:ADEAN_000997500"/>
<dbReference type="Gene3D" id="3.30.540.30">
    <property type="match status" value="1"/>
</dbReference>
<evidence type="ECO:0000313" key="5">
    <source>
        <dbReference type="Proteomes" id="UP000515908"/>
    </source>
</evidence>
<evidence type="ECO:0000256" key="3">
    <source>
        <dbReference type="SAM" id="Phobius"/>
    </source>
</evidence>
<name>A0A7G2CTP2_9TRYP</name>
<dbReference type="GO" id="GO:0008239">
    <property type="term" value="F:dipeptidyl-peptidase activity"/>
    <property type="evidence" value="ECO:0007669"/>
    <property type="project" value="TreeGrafter"/>
</dbReference>
<dbReference type="InterPro" id="IPR039461">
    <property type="entry name" value="Peptidase_M49"/>
</dbReference>
<dbReference type="EMBL" id="LR877170">
    <property type="protein sequence ID" value="CAD2222431.1"/>
    <property type="molecule type" value="Genomic_DNA"/>
</dbReference>
<keyword evidence="1" id="KW-0479">Metal-binding</keyword>
<dbReference type="GO" id="GO:0005737">
    <property type="term" value="C:cytoplasm"/>
    <property type="evidence" value="ECO:0007669"/>
    <property type="project" value="TreeGrafter"/>
</dbReference>
<keyword evidence="5" id="KW-1185">Reference proteome</keyword>
<evidence type="ECO:0000313" key="4">
    <source>
        <dbReference type="EMBL" id="CAD2222431.1"/>
    </source>
</evidence>
<dbReference type="PANTHER" id="PTHR23422:SF11">
    <property type="entry name" value="DIPEPTIDYL PEPTIDASE 3"/>
    <property type="match status" value="1"/>
</dbReference>
<dbReference type="OrthoDB" id="4694525at2759"/>
<sequence>MITTTIHPHLSLPYLASSLFLVLLLLLFMASLHVTPRGIPFCPLTVAKAFKDMTKQQQHYAYYMMRAGWQGTPVVARQLSPESLPLLKLFHEILSAKESIPLFKSTVLQQQPSLKEDEVDQFLEYAALLYCNMGNYLSFGDSKFIPSCNKDVFRTILKSVKPDVEETLIDQAYDLAESKLSLNYPPKGISAYYSENITEADAVLANEFLSSKKMEGVNTRVWKSVEGDQVTLTIRIASARKKELPAESFKGVSIVLSYGDHAEEMQKVVQELQNALPYVENDTQKRMLEHYIRHFEDGGCGGAQTFAKRVGEGLGPGGGDEYWFYRILPRPVWCAQ</sequence>
<keyword evidence="3" id="KW-1133">Transmembrane helix</keyword>
<accession>A0A7G2CTP2</accession>
<evidence type="ECO:0000256" key="2">
    <source>
        <dbReference type="ARBA" id="ARBA00022801"/>
    </source>
</evidence>
<dbReference type="Gene3D" id="3.30.70.2600">
    <property type="match status" value="1"/>
</dbReference>
<dbReference type="GO" id="GO:0046872">
    <property type="term" value="F:metal ion binding"/>
    <property type="evidence" value="ECO:0007669"/>
    <property type="project" value="UniProtKB-KW"/>
</dbReference>
<protein>
    <submittedName>
        <fullName evidence="4">Peptidase family M49, putative</fullName>
    </submittedName>
</protein>
<evidence type="ECO:0000256" key="1">
    <source>
        <dbReference type="ARBA" id="ARBA00022723"/>
    </source>
</evidence>